<evidence type="ECO:0000313" key="3">
    <source>
        <dbReference type="Proteomes" id="UP000735302"/>
    </source>
</evidence>
<comment type="caution">
    <text evidence="2">The sequence shown here is derived from an EMBL/GenBank/DDBJ whole genome shotgun (WGS) entry which is preliminary data.</text>
</comment>
<name>A0AAV3ZEI4_9GAST</name>
<organism evidence="2 3">
    <name type="scientific">Plakobranchus ocellatus</name>
    <dbReference type="NCBI Taxonomy" id="259542"/>
    <lineage>
        <taxon>Eukaryota</taxon>
        <taxon>Metazoa</taxon>
        <taxon>Spiralia</taxon>
        <taxon>Lophotrochozoa</taxon>
        <taxon>Mollusca</taxon>
        <taxon>Gastropoda</taxon>
        <taxon>Heterobranchia</taxon>
        <taxon>Euthyneura</taxon>
        <taxon>Panpulmonata</taxon>
        <taxon>Sacoglossa</taxon>
        <taxon>Placobranchoidea</taxon>
        <taxon>Plakobranchidae</taxon>
        <taxon>Plakobranchus</taxon>
    </lineage>
</organism>
<accession>A0AAV3ZEI4</accession>
<dbReference type="EMBL" id="BLXT01002298">
    <property type="protein sequence ID" value="GFN92793.1"/>
    <property type="molecule type" value="Genomic_DNA"/>
</dbReference>
<evidence type="ECO:0000256" key="1">
    <source>
        <dbReference type="SAM" id="MobiDB-lite"/>
    </source>
</evidence>
<sequence>MTSQARWRSDSEFKLKKKKTFSLPRTPFSGQPFRDSCAPPQPFCFGGSAWERLRPPLGGKLRESPDAPIKGFRLDSRKRKESKHCSFPKPGRPPGVLFSPCLALRAAGATVVPATDWFSTKLLPRFVAPR</sequence>
<reference evidence="2 3" key="1">
    <citation type="journal article" date="2021" name="Elife">
        <title>Chloroplast acquisition without the gene transfer in kleptoplastic sea slugs, Plakobranchus ocellatus.</title>
        <authorList>
            <person name="Maeda T."/>
            <person name="Takahashi S."/>
            <person name="Yoshida T."/>
            <person name="Shimamura S."/>
            <person name="Takaki Y."/>
            <person name="Nagai Y."/>
            <person name="Toyoda A."/>
            <person name="Suzuki Y."/>
            <person name="Arimoto A."/>
            <person name="Ishii H."/>
            <person name="Satoh N."/>
            <person name="Nishiyama T."/>
            <person name="Hasebe M."/>
            <person name="Maruyama T."/>
            <person name="Minagawa J."/>
            <person name="Obokata J."/>
            <person name="Shigenobu S."/>
        </authorList>
    </citation>
    <scope>NUCLEOTIDE SEQUENCE [LARGE SCALE GENOMIC DNA]</scope>
</reference>
<dbReference type="Proteomes" id="UP000735302">
    <property type="component" value="Unassembled WGS sequence"/>
</dbReference>
<evidence type="ECO:0000313" key="2">
    <source>
        <dbReference type="EMBL" id="GFN92793.1"/>
    </source>
</evidence>
<protein>
    <submittedName>
        <fullName evidence="2">Uncharacterized protein</fullName>
    </submittedName>
</protein>
<proteinExistence type="predicted"/>
<gene>
    <name evidence="2" type="ORF">PoB_001929900</name>
</gene>
<keyword evidence="3" id="KW-1185">Reference proteome</keyword>
<feature type="region of interest" description="Disordered" evidence="1">
    <location>
        <begin position="56"/>
        <end position="89"/>
    </location>
</feature>
<dbReference type="AlphaFoldDB" id="A0AAV3ZEI4"/>